<feature type="domain" description="TGF-beta family profile" evidence="9">
    <location>
        <begin position="326"/>
        <end position="443"/>
    </location>
</feature>
<dbReference type="PROSITE" id="PS51362">
    <property type="entry name" value="TGF_BETA_2"/>
    <property type="match status" value="1"/>
</dbReference>
<evidence type="ECO:0000256" key="7">
    <source>
        <dbReference type="ARBA" id="ARBA00023180"/>
    </source>
</evidence>
<evidence type="ECO:0000256" key="5">
    <source>
        <dbReference type="ARBA" id="ARBA00023030"/>
    </source>
</evidence>
<evidence type="ECO:0000256" key="3">
    <source>
        <dbReference type="ARBA" id="ARBA00022525"/>
    </source>
</evidence>
<dbReference type="EMBL" id="JBDJPC010000005">
    <property type="protein sequence ID" value="KAL1501619.1"/>
    <property type="molecule type" value="Genomic_DNA"/>
</dbReference>
<comment type="subcellular location">
    <subcellularLocation>
        <location evidence="1">Secreted</location>
    </subcellularLocation>
</comment>
<dbReference type="Pfam" id="PF00019">
    <property type="entry name" value="TGF_beta"/>
    <property type="match status" value="1"/>
</dbReference>
<keyword evidence="6" id="KW-1015">Disulfide bond</keyword>
<dbReference type="Proteomes" id="UP001566132">
    <property type="component" value="Unassembled WGS sequence"/>
</dbReference>
<keyword evidence="3" id="KW-0964">Secreted</keyword>
<dbReference type="GO" id="GO:0005576">
    <property type="term" value="C:extracellular region"/>
    <property type="evidence" value="ECO:0007669"/>
    <property type="project" value="UniProtKB-SubCell"/>
</dbReference>
<keyword evidence="4" id="KW-0732">Signal</keyword>
<dbReference type="FunFam" id="2.60.120.970:FF:000044">
    <property type="entry name" value="Inhibin beta chain"/>
    <property type="match status" value="1"/>
</dbReference>
<dbReference type="Pfam" id="PF00688">
    <property type="entry name" value="TGFb_propeptide"/>
    <property type="match status" value="1"/>
</dbReference>
<dbReference type="PROSITE" id="PS00250">
    <property type="entry name" value="TGF_BETA_1"/>
    <property type="match status" value="1"/>
</dbReference>
<dbReference type="InterPro" id="IPR001839">
    <property type="entry name" value="TGF-b_C"/>
</dbReference>
<dbReference type="InterPro" id="IPR015615">
    <property type="entry name" value="TGF-beta-rel"/>
</dbReference>
<evidence type="ECO:0000256" key="4">
    <source>
        <dbReference type="ARBA" id="ARBA00022729"/>
    </source>
</evidence>
<dbReference type="PANTHER" id="PTHR11848:SF309">
    <property type="entry name" value="INHIBIN BETA CHAIN"/>
    <property type="match status" value="1"/>
</dbReference>
<dbReference type="PANTHER" id="PTHR11848">
    <property type="entry name" value="TGF-BETA FAMILY"/>
    <property type="match status" value="1"/>
</dbReference>
<reference evidence="10 11" key="1">
    <citation type="submission" date="2024-05" db="EMBL/GenBank/DDBJ databases">
        <title>Genetic variation in Jamaican populations of the coffee berry borer (Hypothenemus hampei).</title>
        <authorList>
            <person name="Errbii M."/>
            <person name="Myrie A."/>
        </authorList>
    </citation>
    <scope>NUCLEOTIDE SEQUENCE [LARGE SCALE GENOMIC DNA]</scope>
    <source>
        <strain evidence="10">JA-Hopewell-2020-01-JO</strain>
        <tissue evidence="10">Whole body</tissue>
    </source>
</reference>
<dbReference type="CDD" id="cd13752">
    <property type="entry name" value="TGF_beta_INHB"/>
    <property type="match status" value="1"/>
</dbReference>
<dbReference type="InterPro" id="IPR001111">
    <property type="entry name" value="TGF-b_propeptide"/>
</dbReference>
<name>A0ABD1ES58_HYPHA</name>
<dbReference type="FunFam" id="2.10.90.10:FF:000005">
    <property type="entry name" value="Inhibin beta A chain"/>
    <property type="match status" value="1"/>
</dbReference>
<dbReference type="Gene3D" id="2.10.90.10">
    <property type="entry name" value="Cystine-knot cytokines"/>
    <property type="match status" value="1"/>
</dbReference>
<evidence type="ECO:0000313" key="10">
    <source>
        <dbReference type="EMBL" id="KAL1501619.1"/>
    </source>
</evidence>
<gene>
    <name evidence="10" type="ORF">ABEB36_006916</name>
</gene>
<comment type="similarity">
    <text evidence="2 8">Belongs to the TGF-beta family.</text>
</comment>
<dbReference type="InterPro" id="IPR017948">
    <property type="entry name" value="TGFb_CS"/>
</dbReference>
<dbReference type="InterPro" id="IPR029034">
    <property type="entry name" value="Cystine-knot_cytokine"/>
</dbReference>
<evidence type="ECO:0000256" key="2">
    <source>
        <dbReference type="ARBA" id="ARBA00006656"/>
    </source>
</evidence>
<keyword evidence="7" id="KW-0325">Glycoprotein</keyword>
<comment type="caution">
    <text evidence="10">The sequence shown here is derived from an EMBL/GenBank/DDBJ whole genome shotgun (WGS) entry which is preliminary data.</text>
</comment>
<evidence type="ECO:0000259" key="9">
    <source>
        <dbReference type="PROSITE" id="PS51362"/>
    </source>
</evidence>
<evidence type="ECO:0000256" key="1">
    <source>
        <dbReference type="ARBA" id="ARBA00004613"/>
    </source>
</evidence>
<dbReference type="Gene3D" id="2.60.120.970">
    <property type="match status" value="1"/>
</dbReference>
<accession>A0ABD1ES58</accession>
<keyword evidence="11" id="KW-1185">Reference proteome</keyword>
<evidence type="ECO:0000256" key="6">
    <source>
        <dbReference type="ARBA" id="ARBA00023157"/>
    </source>
</evidence>
<sequence length="443" mass="50790">MAVYKNYYNRRTLTWTIMVSCLYLLCSTAISTVSSSLANGERVRHRHIKNQLEKSPPILEDSKIPAFGCPNCLTKLDKDRERIESDKLRLEAIKKQILQKLGLRMKPNVTHSLPKEVVMASLNRAEEGVFSSRFDEFDEFPTTSEKNVETVDVDDFYGRTSEIISFAEEGSWVNQNRLLEFQVSSEAGSQMGREFRVREASLWLKADLIRSVSSKCQTTDIFVFQIISSRLPESVTLSSQQFDRLASEPIAVTLNKSNSGWQKIDMTHIVSMWLNEPTKDKLRLFVDCSCCSRWRIHLFNDGDTNLLSNPNRPFLVIHIDPNTTKRVRRRAIDCSIDSGNQCCKQRFYVSFKALGWEDWVIAPKGYYANYCRGDCGHHRTPDTFVTYHTHVIEEVRKTQHLSGMTPCCAPLKFSSMSLIYYGPESTIIKRDLPKMVVDECGCP</sequence>
<dbReference type="SUPFAM" id="SSF57501">
    <property type="entry name" value="Cystine-knot cytokines"/>
    <property type="match status" value="1"/>
</dbReference>
<keyword evidence="5 8" id="KW-0339">Growth factor</keyword>
<dbReference type="GO" id="GO:0008083">
    <property type="term" value="F:growth factor activity"/>
    <property type="evidence" value="ECO:0007669"/>
    <property type="project" value="UniProtKB-KW"/>
</dbReference>
<organism evidence="10 11">
    <name type="scientific">Hypothenemus hampei</name>
    <name type="common">Coffee berry borer</name>
    <dbReference type="NCBI Taxonomy" id="57062"/>
    <lineage>
        <taxon>Eukaryota</taxon>
        <taxon>Metazoa</taxon>
        <taxon>Ecdysozoa</taxon>
        <taxon>Arthropoda</taxon>
        <taxon>Hexapoda</taxon>
        <taxon>Insecta</taxon>
        <taxon>Pterygota</taxon>
        <taxon>Neoptera</taxon>
        <taxon>Endopterygota</taxon>
        <taxon>Coleoptera</taxon>
        <taxon>Polyphaga</taxon>
        <taxon>Cucujiformia</taxon>
        <taxon>Curculionidae</taxon>
        <taxon>Scolytinae</taxon>
        <taxon>Hypothenemus</taxon>
    </lineage>
</organism>
<dbReference type="SMART" id="SM00204">
    <property type="entry name" value="TGFB"/>
    <property type="match status" value="1"/>
</dbReference>
<protein>
    <recommendedName>
        <fullName evidence="9">TGF-beta family profile domain-containing protein</fullName>
    </recommendedName>
</protein>
<dbReference type="AlphaFoldDB" id="A0ABD1ES58"/>
<evidence type="ECO:0000313" key="11">
    <source>
        <dbReference type="Proteomes" id="UP001566132"/>
    </source>
</evidence>
<proteinExistence type="inferred from homology"/>
<evidence type="ECO:0000256" key="8">
    <source>
        <dbReference type="RuleBase" id="RU000354"/>
    </source>
</evidence>